<sequence length="957" mass="109949">MGELIRIGTKDNKWRGLQGATEAELKCNQHLNKIQLHFAKYSTTHSLSQLEPKKLLNSEIQLIEPNLRELIAQKQQQDVNQPFKFPRASEYLYQTIHALHVGLIPSLNRYRKILVAREEQFEKLSPELEQLTISPFPSVLSSQVEFEDFIKSICEVAEFQHNKKLAHQLMIEENKQPQSQEIQSLLTKPLISSQFKYEQAITSTYNDAIHHLHPSFREETHQKILSTLAQIREAKQLLEQSYGYNTVIAYSDLLEKATKFYDFVAWLYLRQLGEISGYGLDSDGQLDDDIGYWDYEQYGIQTTPKQSISNISHSPSTQSQTQSQAQTSPISVNDVSSSSAAIASPFLLHHPLVAIQPLFILEDMANLMRKLLINKSTIDYLIHAKNILHLMAFFVLNFKMISHQTTVIEIGEMLSVILAPQVDNDDDQENKLDDSVDAYTTDDSNIFAIPDVDTTKQNPINQQQQMLQLTPKHQLSDKQSKVSPPPKPTDSSQKQPNNESERDKQLRQMCYLLLSHPPLFNLFPRALLTFFPNIEKVSSDDTSEGERIRTRLMFVNSLKVMISDDSLCPILISLFWDGSDDLCNLSEGTGINQLNSQISDITQTGDAEINTRNDIHGAMTYLFVLSRVATDIRWCFNHLENSIIDHQQQVQKMEDFRNENTEEQFIREIDRTNHFALLDRIARACRSYSNMLDEYFSLFLTLIRIGPVSKIDSKSFAPIVMMLNYIATTLTDSYNQRLKVENPRKFKWNPLHIAGHVFDSVVALVEAPKDLKMASLQSKMKMGQFRQSKSPPPSPFSDKTSEESYSSFINATHIDNIQFSQDAFNRIGDIINYKQTRTSQRIAVYLQTLDIIRQASEKSKPSEFDLFLEDEVQNRPDLQDAVFSTLIRNACRVKQQNVYQSVDRKSITMYILQEGKNPFTREPMTLDMIEPDPELQAKVDSFIAEKKIQFEKIKKQK</sequence>
<feature type="region of interest" description="Disordered" evidence="9">
    <location>
        <begin position="306"/>
        <end position="330"/>
    </location>
</feature>
<dbReference type="InterPro" id="IPR019474">
    <property type="entry name" value="Ub_conjug_fac_E4_core"/>
</dbReference>
<dbReference type="GO" id="GO:0034450">
    <property type="term" value="F:ubiquitin-ubiquitin ligase activity"/>
    <property type="evidence" value="ECO:0007669"/>
    <property type="project" value="InterPro"/>
</dbReference>
<comment type="caution">
    <text evidence="12">The sequence shown here is derived from an EMBL/GenBank/DDBJ whole genome shotgun (WGS) entry which is preliminary data.</text>
</comment>
<feature type="region of interest" description="Disordered" evidence="9">
    <location>
        <begin position="470"/>
        <end position="502"/>
    </location>
</feature>
<evidence type="ECO:0000256" key="4">
    <source>
        <dbReference type="ARBA" id="ARBA00007434"/>
    </source>
</evidence>
<proteinExistence type="inferred from homology"/>
<organism evidence="12 13">
    <name type="scientific">Streblomastix strix</name>
    <dbReference type="NCBI Taxonomy" id="222440"/>
    <lineage>
        <taxon>Eukaryota</taxon>
        <taxon>Metamonada</taxon>
        <taxon>Preaxostyla</taxon>
        <taxon>Oxymonadida</taxon>
        <taxon>Streblomastigidae</taxon>
        <taxon>Streblomastix</taxon>
    </lineage>
</organism>
<evidence type="ECO:0000256" key="3">
    <source>
        <dbReference type="ARBA" id="ARBA00004906"/>
    </source>
</evidence>
<name>A0A5J4WH28_9EUKA</name>
<keyword evidence="5" id="KW-0963">Cytoplasm</keyword>
<dbReference type="InterPro" id="IPR013083">
    <property type="entry name" value="Znf_RING/FYVE/PHD"/>
</dbReference>
<dbReference type="GO" id="GO:0000209">
    <property type="term" value="P:protein polyubiquitination"/>
    <property type="evidence" value="ECO:0007669"/>
    <property type="project" value="TreeGrafter"/>
</dbReference>
<dbReference type="Proteomes" id="UP000324800">
    <property type="component" value="Unassembled WGS sequence"/>
</dbReference>
<evidence type="ECO:0000256" key="8">
    <source>
        <dbReference type="ARBA" id="ARBA00023242"/>
    </source>
</evidence>
<reference evidence="12 13" key="1">
    <citation type="submission" date="2019-03" db="EMBL/GenBank/DDBJ databases">
        <title>Single cell metagenomics reveals metabolic interactions within the superorganism composed of flagellate Streblomastix strix and complex community of Bacteroidetes bacteria on its surface.</title>
        <authorList>
            <person name="Treitli S.C."/>
            <person name="Kolisko M."/>
            <person name="Husnik F."/>
            <person name="Keeling P."/>
            <person name="Hampl V."/>
        </authorList>
    </citation>
    <scope>NUCLEOTIDE SEQUENCE [LARGE SCALE GENOMIC DNA]</scope>
    <source>
        <strain evidence="12">ST1C</strain>
    </source>
</reference>
<evidence type="ECO:0000259" key="11">
    <source>
        <dbReference type="Pfam" id="PF10408"/>
    </source>
</evidence>
<gene>
    <name evidence="12" type="ORF">EZS28_010613</name>
</gene>
<dbReference type="UniPathway" id="UPA00143"/>
<evidence type="ECO:0000256" key="5">
    <source>
        <dbReference type="ARBA" id="ARBA00022490"/>
    </source>
</evidence>
<feature type="compositionally biased region" description="Low complexity" evidence="9">
    <location>
        <begin position="311"/>
        <end position="330"/>
    </location>
</feature>
<evidence type="ECO:0000256" key="1">
    <source>
        <dbReference type="ARBA" id="ARBA00004123"/>
    </source>
</evidence>
<feature type="domain" description="Ubiquitin conjugation factor E4 core" evidence="11">
    <location>
        <begin position="523"/>
        <end position="842"/>
    </location>
</feature>
<evidence type="ECO:0000259" key="10">
    <source>
        <dbReference type="Pfam" id="PF04564"/>
    </source>
</evidence>
<comment type="subcellular location">
    <subcellularLocation>
        <location evidence="2">Cytoplasm</location>
    </subcellularLocation>
    <subcellularLocation>
        <location evidence="1">Nucleus</location>
    </subcellularLocation>
</comment>
<dbReference type="GO" id="GO:0036503">
    <property type="term" value="P:ERAD pathway"/>
    <property type="evidence" value="ECO:0007669"/>
    <property type="project" value="InterPro"/>
</dbReference>
<evidence type="ECO:0000313" key="12">
    <source>
        <dbReference type="EMBL" id="KAA6393862.1"/>
    </source>
</evidence>
<dbReference type="Pfam" id="PF04564">
    <property type="entry name" value="U-box"/>
    <property type="match status" value="1"/>
</dbReference>
<dbReference type="Pfam" id="PF10408">
    <property type="entry name" value="Ufd2P_core"/>
    <property type="match status" value="1"/>
</dbReference>
<dbReference type="OrthoDB" id="20295at2759"/>
<evidence type="ECO:0000256" key="7">
    <source>
        <dbReference type="ARBA" id="ARBA00022786"/>
    </source>
</evidence>
<keyword evidence="6" id="KW-0808">Transferase</keyword>
<evidence type="ECO:0000256" key="9">
    <source>
        <dbReference type="SAM" id="MobiDB-lite"/>
    </source>
</evidence>
<dbReference type="GO" id="GO:0006511">
    <property type="term" value="P:ubiquitin-dependent protein catabolic process"/>
    <property type="evidence" value="ECO:0007669"/>
    <property type="project" value="InterPro"/>
</dbReference>
<evidence type="ECO:0008006" key="14">
    <source>
        <dbReference type="Google" id="ProtNLM"/>
    </source>
</evidence>
<dbReference type="InterPro" id="IPR045132">
    <property type="entry name" value="UBE4"/>
</dbReference>
<evidence type="ECO:0000313" key="13">
    <source>
        <dbReference type="Proteomes" id="UP000324800"/>
    </source>
</evidence>
<dbReference type="InterPro" id="IPR003613">
    <property type="entry name" value="Ubox_domain"/>
</dbReference>
<comment type="similarity">
    <text evidence="4">Belongs to the ubiquitin conjugation factor E4 family.</text>
</comment>
<accession>A0A5J4WH28</accession>
<evidence type="ECO:0000256" key="2">
    <source>
        <dbReference type="ARBA" id="ARBA00004496"/>
    </source>
</evidence>
<comment type="pathway">
    <text evidence="3">Protein modification; protein ubiquitination.</text>
</comment>
<dbReference type="Gene3D" id="3.30.40.10">
    <property type="entry name" value="Zinc/RING finger domain, C3HC4 (zinc finger)"/>
    <property type="match status" value="1"/>
</dbReference>
<dbReference type="EMBL" id="SNRW01002116">
    <property type="protein sequence ID" value="KAA6393862.1"/>
    <property type="molecule type" value="Genomic_DNA"/>
</dbReference>
<dbReference type="PANTHER" id="PTHR13931">
    <property type="entry name" value="UBIQUITINATION FACTOR E4"/>
    <property type="match status" value="1"/>
</dbReference>
<dbReference type="GO" id="GO:0005634">
    <property type="term" value="C:nucleus"/>
    <property type="evidence" value="ECO:0007669"/>
    <property type="project" value="UniProtKB-SubCell"/>
</dbReference>
<dbReference type="SUPFAM" id="SSF57850">
    <property type="entry name" value="RING/U-box"/>
    <property type="match status" value="1"/>
</dbReference>
<dbReference type="AlphaFoldDB" id="A0A5J4WH28"/>
<dbReference type="PANTHER" id="PTHR13931:SF2">
    <property type="entry name" value="UBIQUITIN CONJUGATION FACTOR E4 B"/>
    <property type="match status" value="1"/>
</dbReference>
<keyword evidence="7" id="KW-0833">Ubl conjugation pathway</keyword>
<protein>
    <recommendedName>
        <fullName evidence="14">U-box domain-containing protein</fullName>
    </recommendedName>
</protein>
<feature type="compositionally biased region" description="Polar residues" evidence="9">
    <location>
        <begin position="489"/>
        <end position="498"/>
    </location>
</feature>
<evidence type="ECO:0000256" key="6">
    <source>
        <dbReference type="ARBA" id="ARBA00022679"/>
    </source>
</evidence>
<feature type="domain" description="U-box" evidence="10">
    <location>
        <begin position="900"/>
        <end position="947"/>
    </location>
</feature>
<keyword evidence="8" id="KW-0539">Nucleus</keyword>
<feature type="region of interest" description="Disordered" evidence="9">
    <location>
        <begin position="782"/>
        <end position="802"/>
    </location>
</feature>
<dbReference type="GO" id="GO:0005737">
    <property type="term" value="C:cytoplasm"/>
    <property type="evidence" value="ECO:0007669"/>
    <property type="project" value="UniProtKB-SubCell"/>
</dbReference>
<dbReference type="GO" id="GO:0000151">
    <property type="term" value="C:ubiquitin ligase complex"/>
    <property type="evidence" value="ECO:0007669"/>
    <property type="project" value="InterPro"/>
</dbReference>